<dbReference type="GO" id="GO:0016757">
    <property type="term" value="F:glycosyltransferase activity"/>
    <property type="evidence" value="ECO:0007669"/>
    <property type="project" value="UniProtKB-KW"/>
</dbReference>
<protein>
    <submittedName>
        <fullName evidence="2">Glycosyltransferase</fullName>
        <ecNumber evidence="2">2.4.-.-</ecNumber>
    </submittedName>
</protein>
<evidence type="ECO:0000313" key="3">
    <source>
        <dbReference type="Proteomes" id="UP001331691"/>
    </source>
</evidence>
<reference evidence="2 3" key="1">
    <citation type="submission" date="2023-10" db="EMBL/GenBank/DDBJ databases">
        <title>Wastewater isolates of ESBL- and carbapenemase-producing Gram-negative bacteria from New Zealand.</title>
        <authorList>
            <person name="Straub C."/>
            <person name="Weaver L."/>
            <person name="Cornelius A."/>
            <person name="Mcgill E."/>
            <person name="Dyet K."/>
            <person name="White L."/>
            <person name="Pattis I."/>
        </authorList>
    </citation>
    <scope>NUCLEOTIDE SEQUENCE [LARGE SCALE GENOMIC DNA]</scope>
    <source>
        <strain evidence="2 3">ESBL09</strain>
    </source>
</reference>
<dbReference type="AlphaFoldDB" id="A0AB35X0N4"/>
<organism evidence="2 3">
    <name type="scientific">Kluyvera ascorbata</name>
    <dbReference type="NCBI Taxonomy" id="51288"/>
    <lineage>
        <taxon>Bacteria</taxon>
        <taxon>Pseudomonadati</taxon>
        <taxon>Pseudomonadota</taxon>
        <taxon>Gammaproteobacteria</taxon>
        <taxon>Enterobacterales</taxon>
        <taxon>Enterobacteriaceae</taxon>
        <taxon>Kluyvera</taxon>
    </lineage>
</organism>
<dbReference type="Gene3D" id="3.90.550.10">
    <property type="entry name" value="Spore Coat Polysaccharide Biosynthesis Protein SpsA, Chain A"/>
    <property type="match status" value="1"/>
</dbReference>
<dbReference type="Pfam" id="PF00535">
    <property type="entry name" value="Glycos_transf_2"/>
    <property type="match status" value="1"/>
</dbReference>
<keyword evidence="2" id="KW-0328">Glycosyltransferase</keyword>
<dbReference type="InterPro" id="IPR001173">
    <property type="entry name" value="Glyco_trans_2-like"/>
</dbReference>
<sequence length="295" mass="34343">MNITSLIVTYNRLDKLKKTIQATLALPFNYIVVVDNASSDGTSEWLKQNSDERLIIVSSSVNSGGAGGFKHGSEWIVDNLKTDWILFYDDDAYPESHFFDKVTNSSISENKVYACNVVDKTGIRCGMNIPWKKYPKGIFSHLRYQTKPHEYISNGVDRERIISLSFVGMLIGFDNLKTYCSYIDESLFIYFDDVYFSYHLYLNNIIMEFIPNLNIVHDIDINGKYMASWKVYYLIRNMLLANKIFGAKTPFSKVYLSLRLLKYSLLYVNHPDKKLYIKKFMQGLRDGICYRIRER</sequence>
<dbReference type="Proteomes" id="UP001331691">
    <property type="component" value="Unassembled WGS sequence"/>
</dbReference>
<dbReference type="EMBL" id="JAZKKV010000001">
    <property type="protein sequence ID" value="MEE9653088.1"/>
    <property type="molecule type" value="Genomic_DNA"/>
</dbReference>
<dbReference type="InterPro" id="IPR029044">
    <property type="entry name" value="Nucleotide-diphossugar_trans"/>
</dbReference>
<accession>A0AB35X0N4</accession>
<dbReference type="RefSeq" id="WP_331387664.1">
    <property type="nucleotide sequence ID" value="NZ_JAZKKV010000001.1"/>
</dbReference>
<gene>
    <name evidence="2" type="ORF">V4836_02715</name>
</gene>
<evidence type="ECO:0000259" key="1">
    <source>
        <dbReference type="Pfam" id="PF00535"/>
    </source>
</evidence>
<dbReference type="SUPFAM" id="SSF53448">
    <property type="entry name" value="Nucleotide-diphospho-sugar transferases"/>
    <property type="match status" value="1"/>
</dbReference>
<feature type="domain" description="Glycosyltransferase 2-like" evidence="1">
    <location>
        <begin position="6"/>
        <end position="120"/>
    </location>
</feature>
<keyword evidence="2" id="KW-0808">Transferase</keyword>
<keyword evidence="3" id="KW-1185">Reference proteome</keyword>
<comment type="caution">
    <text evidence="2">The sequence shown here is derived from an EMBL/GenBank/DDBJ whole genome shotgun (WGS) entry which is preliminary data.</text>
</comment>
<dbReference type="PANTHER" id="PTHR43685">
    <property type="entry name" value="GLYCOSYLTRANSFERASE"/>
    <property type="match status" value="1"/>
</dbReference>
<evidence type="ECO:0000313" key="2">
    <source>
        <dbReference type="EMBL" id="MEE9653088.1"/>
    </source>
</evidence>
<dbReference type="InterPro" id="IPR050834">
    <property type="entry name" value="Glycosyltransf_2"/>
</dbReference>
<dbReference type="EC" id="2.4.-.-" evidence="2"/>
<proteinExistence type="predicted"/>
<name>A0AB35X0N4_9ENTR</name>
<dbReference type="PANTHER" id="PTHR43685:SF2">
    <property type="entry name" value="GLYCOSYLTRANSFERASE 2-LIKE DOMAIN-CONTAINING PROTEIN"/>
    <property type="match status" value="1"/>
</dbReference>